<sequence length="68" mass="7520">MSVQTRSIPVIPGLRPVLLQNKRTGPGTPGSLLSSEVPKPSDFHMRRGLDGGHTKEQEILRALQLYRT</sequence>
<proteinExistence type="predicted"/>
<organism evidence="2 3">
    <name type="scientific">Chelonia mydas</name>
    <name type="common">Green sea-turtle</name>
    <name type="synonym">Chelonia agassizi</name>
    <dbReference type="NCBI Taxonomy" id="8469"/>
    <lineage>
        <taxon>Eukaryota</taxon>
        <taxon>Metazoa</taxon>
        <taxon>Chordata</taxon>
        <taxon>Craniata</taxon>
        <taxon>Vertebrata</taxon>
        <taxon>Euteleostomi</taxon>
        <taxon>Archelosauria</taxon>
        <taxon>Testudinata</taxon>
        <taxon>Testudines</taxon>
        <taxon>Cryptodira</taxon>
        <taxon>Durocryptodira</taxon>
        <taxon>Americhelydia</taxon>
        <taxon>Chelonioidea</taxon>
        <taxon>Cheloniidae</taxon>
        <taxon>Chelonia</taxon>
    </lineage>
</organism>
<dbReference type="EMBL" id="KB516584">
    <property type="protein sequence ID" value="EMP39446.1"/>
    <property type="molecule type" value="Genomic_DNA"/>
</dbReference>
<dbReference type="AlphaFoldDB" id="M7BNH8"/>
<gene>
    <name evidence="2" type="ORF">UY3_03323</name>
</gene>
<dbReference type="Proteomes" id="UP000031443">
    <property type="component" value="Unassembled WGS sequence"/>
</dbReference>
<name>M7BNH8_CHEMY</name>
<accession>M7BNH8</accession>
<reference evidence="3" key="1">
    <citation type="journal article" date="2013" name="Nat. Genet.">
        <title>The draft genomes of soft-shell turtle and green sea turtle yield insights into the development and evolution of the turtle-specific body plan.</title>
        <authorList>
            <person name="Wang Z."/>
            <person name="Pascual-Anaya J."/>
            <person name="Zadissa A."/>
            <person name="Li W."/>
            <person name="Niimura Y."/>
            <person name="Huang Z."/>
            <person name="Li C."/>
            <person name="White S."/>
            <person name="Xiong Z."/>
            <person name="Fang D."/>
            <person name="Wang B."/>
            <person name="Ming Y."/>
            <person name="Chen Y."/>
            <person name="Zheng Y."/>
            <person name="Kuraku S."/>
            <person name="Pignatelli M."/>
            <person name="Herrero J."/>
            <person name="Beal K."/>
            <person name="Nozawa M."/>
            <person name="Li Q."/>
            <person name="Wang J."/>
            <person name="Zhang H."/>
            <person name="Yu L."/>
            <person name="Shigenobu S."/>
            <person name="Wang J."/>
            <person name="Liu J."/>
            <person name="Flicek P."/>
            <person name="Searle S."/>
            <person name="Wang J."/>
            <person name="Kuratani S."/>
            <person name="Yin Y."/>
            <person name="Aken B."/>
            <person name="Zhang G."/>
            <person name="Irie N."/>
        </authorList>
    </citation>
    <scope>NUCLEOTIDE SEQUENCE [LARGE SCALE GENOMIC DNA]</scope>
</reference>
<protein>
    <submittedName>
        <fullName evidence="2">Uncharacterized protein</fullName>
    </submittedName>
</protein>
<evidence type="ECO:0000313" key="3">
    <source>
        <dbReference type="Proteomes" id="UP000031443"/>
    </source>
</evidence>
<evidence type="ECO:0000313" key="2">
    <source>
        <dbReference type="EMBL" id="EMP39446.1"/>
    </source>
</evidence>
<feature type="region of interest" description="Disordered" evidence="1">
    <location>
        <begin position="19"/>
        <end position="41"/>
    </location>
</feature>
<evidence type="ECO:0000256" key="1">
    <source>
        <dbReference type="SAM" id="MobiDB-lite"/>
    </source>
</evidence>
<keyword evidence="3" id="KW-1185">Reference proteome</keyword>